<dbReference type="GO" id="GO:0009236">
    <property type="term" value="P:cobalamin biosynthetic process"/>
    <property type="evidence" value="ECO:0007669"/>
    <property type="project" value="UniProtKB-KW"/>
</dbReference>
<dbReference type="InterPro" id="IPR014776">
    <property type="entry name" value="4pyrrole_Mease_sub2"/>
</dbReference>
<keyword evidence="3" id="KW-0489">Methyltransferase</keyword>
<evidence type="ECO:0000256" key="5">
    <source>
        <dbReference type="ARBA" id="ARBA00022691"/>
    </source>
</evidence>
<dbReference type="PANTHER" id="PTHR43467">
    <property type="entry name" value="COBALT-PRECORRIN-2 C(20)-METHYLTRANSFERASE"/>
    <property type="match status" value="1"/>
</dbReference>
<dbReference type="CDD" id="cd11643">
    <property type="entry name" value="Precorrin-6A-synthase"/>
    <property type="match status" value="1"/>
</dbReference>
<dbReference type="GO" id="GO:0043819">
    <property type="term" value="F:precorrin-6A synthase (deacetylating) activity"/>
    <property type="evidence" value="ECO:0007669"/>
    <property type="project" value="InterPro"/>
</dbReference>
<sequence>MKKTLYLIGIGPGGPEYLTMQAIEALRTIDCFFMLEKDGRGKDELIAARQAILARYLPDANPRVATRASPPRRMDADGYREGVQQWHARKRELIAEMIEQELAAGERGAFLIWGDPSLYDQTVSLVNELVAASPQRLELVVIPGITAVQALTAAHRIPVNRIGESITITTGRAIAQQDPAAIHNSVVMLDNNAEFQHFTGQDLDLYWGAYLGCDDQALAAGPIGAVCDELLERRARLREEHGWIMDTYLLRRRR</sequence>
<dbReference type="AlphaFoldDB" id="A0AAJ0U9A8"/>
<protein>
    <submittedName>
        <fullName evidence="7">Precorrin-6A synthase (Deacetylating)</fullName>
    </submittedName>
</protein>
<evidence type="ECO:0000256" key="3">
    <source>
        <dbReference type="ARBA" id="ARBA00022603"/>
    </source>
</evidence>
<dbReference type="NCBIfam" id="TIGR02434">
    <property type="entry name" value="CobF"/>
    <property type="match status" value="1"/>
</dbReference>
<evidence type="ECO:0000313" key="8">
    <source>
        <dbReference type="Proteomes" id="UP001296776"/>
    </source>
</evidence>
<dbReference type="EMBL" id="NRSJ01000061">
    <property type="protein sequence ID" value="MBK1707050.1"/>
    <property type="molecule type" value="Genomic_DNA"/>
</dbReference>
<keyword evidence="2" id="KW-0169">Cobalamin biosynthesis</keyword>
<dbReference type="PANTHER" id="PTHR43467:SF1">
    <property type="entry name" value="PRECORRIN-6A SYNTHASE [DEACETYLATING]"/>
    <property type="match status" value="1"/>
</dbReference>
<evidence type="ECO:0000256" key="4">
    <source>
        <dbReference type="ARBA" id="ARBA00022679"/>
    </source>
</evidence>
<dbReference type="Gene3D" id="3.40.1010.10">
    <property type="entry name" value="Cobalt-precorrin-4 Transmethylase, Domain 1"/>
    <property type="match status" value="1"/>
</dbReference>
<dbReference type="Proteomes" id="UP001296776">
    <property type="component" value="Unassembled WGS sequence"/>
</dbReference>
<dbReference type="InterPro" id="IPR000878">
    <property type="entry name" value="4pyrrol_Mease"/>
</dbReference>
<proteinExistence type="predicted"/>
<feature type="domain" description="Tetrapyrrole methylase" evidence="6">
    <location>
        <begin position="4"/>
        <end position="225"/>
    </location>
</feature>
<keyword evidence="4" id="KW-0808">Transferase</keyword>
<dbReference type="Pfam" id="PF00590">
    <property type="entry name" value="TP_methylase"/>
    <property type="match status" value="1"/>
</dbReference>
<evidence type="ECO:0000259" key="6">
    <source>
        <dbReference type="Pfam" id="PF00590"/>
    </source>
</evidence>
<comment type="caution">
    <text evidence="7">The sequence shown here is derived from an EMBL/GenBank/DDBJ whole genome shotgun (WGS) entry which is preliminary data.</text>
</comment>
<dbReference type="InterPro" id="IPR014777">
    <property type="entry name" value="4pyrrole_Mease_sub1"/>
</dbReference>
<keyword evidence="8" id="KW-1185">Reference proteome</keyword>
<evidence type="ECO:0000256" key="1">
    <source>
        <dbReference type="ARBA" id="ARBA00004953"/>
    </source>
</evidence>
<evidence type="ECO:0000313" key="7">
    <source>
        <dbReference type="EMBL" id="MBK1707050.1"/>
    </source>
</evidence>
<accession>A0AAJ0U9A8</accession>
<organism evidence="7 8">
    <name type="scientific">Halochromatium glycolicum</name>
    <dbReference type="NCBI Taxonomy" id="85075"/>
    <lineage>
        <taxon>Bacteria</taxon>
        <taxon>Pseudomonadati</taxon>
        <taxon>Pseudomonadota</taxon>
        <taxon>Gammaproteobacteria</taxon>
        <taxon>Chromatiales</taxon>
        <taxon>Chromatiaceae</taxon>
        <taxon>Halochromatium</taxon>
    </lineage>
</organism>
<dbReference type="Gene3D" id="3.30.950.10">
    <property type="entry name" value="Methyltransferase, Cobalt-precorrin-4 Transmethylase, Domain 2"/>
    <property type="match status" value="1"/>
</dbReference>
<reference evidence="7" key="1">
    <citation type="submission" date="2017-08" db="EMBL/GenBank/DDBJ databases">
        <authorList>
            <person name="Imhoff J.F."/>
            <person name="Rahn T."/>
            <person name="Kuenzel S."/>
            <person name="Neulinger S.C."/>
        </authorList>
    </citation>
    <scope>NUCLEOTIDE SEQUENCE</scope>
    <source>
        <strain evidence="7">DSM 11080</strain>
    </source>
</reference>
<dbReference type="InterPro" id="IPR035996">
    <property type="entry name" value="4pyrrol_Methylase_sf"/>
</dbReference>
<keyword evidence="5" id="KW-0949">S-adenosyl-L-methionine</keyword>
<evidence type="ECO:0000256" key="2">
    <source>
        <dbReference type="ARBA" id="ARBA00022573"/>
    </source>
</evidence>
<dbReference type="InterPro" id="IPR012797">
    <property type="entry name" value="CobF"/>
</dbReference>
<dbReference type="GO" id="GO:0032259">
    <property type="term" value="P:methylation"/>
    <property type="evidence" value="ECO:0007669"/>
    <property type="project" value="UniProtKB-KW"/>
</dbReference>
<dbReference type="RefSeq" id="WP_200348530.1">
    <property type="nucleotide sequence ID" value="NZ_NRSJ01000061.1"/>
</dbReference>
<dbReference type="PIRSF" id="PIRSF036525">
    <property type="entry name" value="CobF"/>
    <property type="match status" value="1"/>
</dbReference>
<name>A0AAJ0U9A8_9GAMM</name>
<dbReference type="SUPFAM" id="SSF53790">
    <property type="entry name" value="Tetrapyrrole methylase"/>
    <property type="match status" value="1"/>
</dbReference>
<gene>
    <name evidence="7" type="ORF">CKO40_21565</name>
</gene>
<reference evidence="7" key="2">
    <citation type="journal article" date="2020" name="Microorganisms">
        <title>Osmotic Adaptation and Compatible Solute Biosynthesis of Phototrophic Bacteria as Revealed from Genome Analyses.</title>
        <authorList>
            <person name="Imhoff J.F."/>
            <person name="Rahn T."/>
            <person name="Kunzel S."/>
            <person name="Keller A."/>
            <person name="Neulinger S.C."/>
        </authorList>
    </citation>
    <scope>NUCLEOTIDE SEQUENCE</scope>
    <source>
        <strain evidence="7">DSM 11080</strain>
    </source>
</reference>
<comment type="pathway">
    <text evidence="1">Cofactor biosynthesis; adenosylcobalamin biosynthesis.</text>
</comment>